<proteinExistence type="predicted"/>
<keyword evidence="1" id="KW-0328">Glycosyltransferase</keyword>
<evidence type="ECO:0000313" key="4">
    <source>
        <dbReference type="EMBL" id="GAA3750969.1"/>
    </source>
</evidence>
<organism evidence="4 5">
    <name type="scientific">Microbacterium kribbense</name>
    <dbReference type="NCBI Taxonomy" id="433645"/>
    <lineage>
        <taxon>Bacteria</taxon>
        <taxon>Bacillati</taxon>
        <taxon>Actinomycetota</taxon>
        <taxon>Actinomycetes</taxon>
        <taxon>Micrococcales</taxon>
        <taxon>Microbacteriaceae</taxon>
        <taxon>Microbacterium</taxon>
    </lineage>
</organism>
<evidence type="ECO:0000313" key="5">
    <source>
        <dbReference type="Proteomes" id="UP001500540"/>
    </source>
</evidence>
<protein>
    <submittedName>
        <fullName evidence="4">Glycosyltransferase family 1 protein</fullName>
    </submittedName>
</protein>
<gene>
    <name evidence="4" type="ORF">GCM10022240_00260</name>
</gene>
<dbReference type="RefSeq" id="WP_344779292.1">
    <property type="nucleotide sequence ID" value="NZ_BAABAF010000001.1"/>
</dbReference>
<feature type="domain" description="Glycosyltransferase subfamily 4-like N-terminal" evidence="3">
    <location>
        <begin position="50"/>
        <end position="159"/>
    </location>
</feature>
<dbReference type="SUPFAM" id="SSF53756">
    <property type="entry name" value="UDP-Glycosyltransferase/glycogen phosphorylase"/>
    <property type="match status" value="1"/>
</dbReference>
<evidence type="ECO:0000256" key="2">
    <source>
        <dbReference type="ARBA" id="ARBA00022679"/>
    </source>
</evidence>
<dbReference type="PANTHER" id="PTHR46401:SF2">
    <property type="entry name" value="GLYCOSYLTRANSFERASE WBBK-RELATED"/>
    <property type="match status" value="1"/>
</dbReference>
<evidence type="ECO:0000256" key="1">
    <source>
        <dbReference type="ARBA" id="ARBA00022676"/>
    </source>
</evidence>
<comment type="caution">
    <text evidence="4">The sequence shown here is derived from an EMBL/GenBank/DDBJ whole genome shotgun (WGS) entry which is preliminary data.</text>
</comment>
<accession>A0ABP7FZI6</accession>
<reference evidence="5" key="1">
    <citation type="journal article" date="2019" name="Int. J. Syst. Evol. Microbiol.">
        <title>The Global Catalogue of Microorganisms (GCM) 10K type strain sequencing project: providing services to taxonomists for standard genome sequencing and annotation.</title>
        <authorList>
            <consortium name="The Broad Institute Genomics Platform"/>
            <consortium name="The Broad Institute Genome Sequencing Center for Infectious Disease"/>
            <person name="Wu L."/>
            <person name="Ma J."/>
        </authorList>
    </citation>
    <scope>NUCLEOTIDE SEQUENCE [LARGE SCALE GENOMIC DNA]</scope>
    <source>
        <strain evidence="5">JCM 16950</strain>
    </source>
</reference>
<dbReference type="Pfam" id="PF13692">
    <property type="entry name" value="Glyco_trans_1_4"/>
    <property type="match status" value="1"/>
</dbReference>
<sequence length="352" mass="37367">MSFSIAFATSATSTPMGQQVYEEELIARAQTVLGPTAKVTRTIARSLRSELPGTVRLPAWLTARAPTSIRRMAGAALYRGADVVHRMGLGMPPAHVPEVITVHDTIAWRFDDESRPEPFVAAELRRAAAVITPSQSSADDIAELFAPPHVQVIPNGVDIRFYDAPALPDASLRGLGITGPFVLHMGGASRRKNLEGLAEAWKTISHARPDVSLVLCGPDHPRRTDLFARLPRTVLVGRLAADLIPGLAAAASVVVVPSLYEGFGLPALEAMAVGTPVVAARTSSLPEVIQDGGTLVDPTPDGIAEGVVWALTGDSVINQQVSRGRARAVKFTWERSAAAHAEVWRAAAAEGR</sequence>
<dbReference type="InterPro" id="IPR028098">
    <property type="entry name" value="Glyco_trans_4-like_N"/>
</dbReference>
<evidence type="ECO:0000259" key="3">
    <source>
        <dbReference type="Pfam" id="PF13439"/>
    </source>
</evidence>
<name>A0ABP7FZI6_9MICO</name>
<dbReference type="Proteomes" id="UP001500540">
    <property type="component" value="Unassembled WGS sequence"/>
</dbReference>
<dbReference type="Pfam" id="PF13439">
    <property type="entry name" value="Glyco_transf_4"/>
    <property type="match status" value="1"/>
</dbReference>
<keyword evidence="5" id="KW-1185">Reference proteome</keyword>
<dbReference type="EMBL" id="BAABAF010000001">
    <property type="protein sequence ID" value="GAA3750969.1"/>
    <property type="molecule type" value="Genomic_DNA"/>
</dbReference>
<dbReference type="Gene3D" id="3.40.50.2000">
    <property type="entry name" value="Glycogen Phosphorylase B"/>
    <property type="match status" value="2"/>
</dbReference>
<keyword evidence="2" id="KW-0808">Transferase</keyword>
<dbReference type="PANTHER" id="PTHR46401">
    <property type="entry name" value="GLYCOSYLTRANSFERASE WBBK-RELATED"/>
    <property type="match status" value="1"/>
</dbReference>
<dbReference type="CDD" id="cd03809">
    <property type="entry name" value="GT4_MtfB-like"/>
    <property type="match status" value="1"/>
</dbReference>